<reference evidence="2 3" key="1">
    <citation type="submission" date="2015-01" db="EMBL/GenBank/DDBJ databases">
        <title>Genome of allotetraploid Gossypium barbadense reveals genomic plasticity and fiber elongation in cotton evolution.</title>
        <authorList>
            <person name="Chen X."/>
            <person name="Liu X."/>
            <person name="Zhao B."/>
            <person name="Zheng H."/>
            <person name="Hu Y."/>
            <person name="Lu G."/>
            <person name="Yang C."/>
            <person name="Chen J."/>
            <person name="Shan C."/>
            <person name="Zhang L."/>
            <person name="Zhou Y."/>
            <person name="Wang L."/>
            <person name="Guo W."/>
            <person name="Bai Y."/>
            <person name="Ruan J."/>
            <person name="Shangguan X."/>
            <person name="Mao Y."/>
            <person name="Jiang J."/>
            <person name="Zhu Y."/>
            <person name="Lei J."/>
            <person name="Kang H."/>
            <person name="Chen S."/>
            <person name="He X."/>
            <person name="Wang R."/>
            <person name="Wang Y."/>
            <person name="Chen J."/>
            <person name="Wang L."/>
            <person name="Yu S."/>
            <person name="Wang B."/>
            <person name="Wei J."/>
            <person name="Song S."/>
            <person name="Lu X."/>
            <person name="Gao Z."/>
            <person name="Gu W."/>
            <person name="Deng X."/>
            <person name="Ma D."/>
            <person name="Wang S."/>
            <person name="Liang W."/>
            <person name="Fang L."/>
            <person name="Cai C."/>
            <person name="Zhu X."/>
            <person name="Zhou B."/>
            <person name="Zhang Y."/>
            <person name="Chen Z."/>
            <person name="Xu S."/>
            <person name="Zhu R."/>
            <person name="Wang S."/>
            <person name="Zhang T."/>
            <person name="Zhao G."/>
        </authorList>
    </citation>
    <scope>NUCLEOTIDE SEQUENCE [LARGE SCALE GENOMIC DNA]</scope>
    <source>
        <strain evidence="3">cv. Xinhai21</strain>
        <tissue evidence="2">Leaf</tissue>
    </source>
</reference>
<dbReference type="Proteomes" id="UP000239757">
    <property type="component" value="Unassembled WGS sequence"/>
</dbReference>
<organism evidence="2 3">
    <name type="scientific">Gossypium barbadense</name>
    <name type="common">Sea Island cotton</name>
    <name type="synonym">Hibiscus barbadensis</name>
    <dbReference type="NCBI Taxonomy" id="3634"/>
    <lineage>
        <taxon>Eukaryota</taxon>
        <taxon>Viridiplantae</taxon>
        <taxon>Streptophyta</taxon>
        <taxon>Embryophyta</taxon>
        <taxon>Tracheophyta</taxon>
        <taxon>Spermatophyta</taxon>
        <taxon>Magnoliopsida</taxon>
        <taxon>eudicotyledons</taxon>
        <taxon>Gunneridae</taxon>
        <taxon>Pentapetalae</taxon>
        <taxon>rosids</taxon>
        <taxon>malvids</taxon>
        <taxon>Malvales</taxon>
        <taxon>Malvaceae</taxon>
        <taxon>Malvoideae</taxon>
        <taxon>Gossypium</taxon>
    </lineage>
</organism>
<name>A0A2P5YQJ2_GOSBA</name>
<dbReference type="OrthoDB" id="10545272at2759"/>
<dbReference type="AlphaFoldDB" id="A0A2P5YQJ2"/>
<proteinExistence type="predicted"/>
<dbReference type="EMBL" id="KZ662890">
    <property type="protein sequence ID" value="PPS17843.1"/>
    <property type="molecule type" value="Genomic_DNA"/>
</dbReference>
<evidence type="ECO:0000256" key="1">
    <source>
        <dbReference type="SAM" id="MobiDB-lite"/>
    </source>
</evidence>
<evidence type="ECO:0000313" key="3">
    <source>
        <dbReference type="Proteomes" id="UP000239757"/>
    </source>
</evidence>
<feature type="region of interest" description="Disordered" evidence="1">
    <location>
        <begin position="1"/>
        <end position="29"/>
    </location>
</feature>
<sequence length="133" mass="15617">MVHLDELDEWRTKANEKSRKHKEVTKKCHDVHEKRTNQFKVRDKLLLDKSDPQIFPLELKSRGSNPLVVQNVFLYGTFEHEEFPDDDPPSYVDAPRSPLPPSYCTATPVVTLEDLSELFDRFDQFDSIETYLH</sequence>
<accession>A0A2P5YQJ2</accession>
<evidence type="ECO:0000313" key="2">
    <source>
        <dbReference type="EMBL" id="PPS17843.1"/>
    </source>
</evidence>
<gene>
    <name evidence="2" type="ORF">GOBAR_AA02734</name>
</gene>
<protein>
    <submittedName>
        <fullName evidence="2">Uncharacterized protein</fullName>
    </submittedName>
</protein>